<sequence>MKELREKELEQSDYMRLLCKYLLLLGVGANIIGAQLVNVFQLPAFLDSVGTILAAVLMGPILGALVGLMTNIVLGFLVSHGAFYFAIVNILIGLITGYIFKKYPFNLKTVFITSIIISIVASLSSIIIKYVFFGGLVGKPIDTLTQLLLDNGLNLITAVSLTGFFANFLDRIISFAIVFILIGILENNLKIKLIDIKWW</sequence>
<reference evidence="2 3" key="1">
    <citation type="submission" date="2007-03" db="EMBL/GenBank/DDBJ databases">
        <title>Complete sequence of chromosome of Methanococcus maripaludis C5.</title>
        <authorList>
            <consortium name="US DOE Joint Genome Institute"/>
            <person name="Copeland A."/>
            <person name="Lucas S."/>
            <person name="Lapidus A."/>
            <person name="Barry K."/>
            <person name="Glavina del Rio T."/>
            <person name="Dalin E."/>
            <person name="Tice H."/>
            <person name="Pitluck S."/>
            <person name="Chertkov O."/>
            <person name="Brettin T."/>
            <person name="Bruce D."/>
            <person name="Han C."/>
            <person name="Detter J.C."/>
            <person name="Schmutz J."/>
            <person name="Larimer F."/>
            <person name="Land M."/>
            <person name="Hauser L."/>
            <person name="Kyrpides N."/>
            <person name="Mikhailova N."/>
            <person name="Sieprawska-Lupa M."/>
            <person name="Whitman W.B."/>
            <person name="Richardson P."/>
        </authorList>
    </citation>
    <scope>NUCLEOTIDE SEQUENCE [LARGE SCALE GENOMIC DNA]</scope>
    <source>
        <strain evidence="3">C5 / ATCC BAA-1333</strain>
    </source>
</reference>
<evidence type="ECO:0000256" key="1">
    <source>
        <dbReference type="SAM" id="Phobius"/>
    </source>
</evidence>
<dbReference type="eggNOG" id="arCOG06589">
    <property type="taxonomic scope" value="Archaea"/>
</dbReference>
<proteinExistence type="predicted"/>
<dbReference type="Gene3D" id="1.10.1760.20">
    <property type="match status" value="1"/>
</dbReference>
<dbReference type="HOGENOM" id="CLU_091606_3_0_2"/>
<feature type="transmembrane region" description="Helical" evidence="1">
    <location>
        <begin position="144"/>
        <end position="166"/>
    </location>
</feature>
<feature type="transmembrane region" description="Helical" evidence="1">
    <location>
        <begin position="172"/>
        <end position="189"/>
    </location>
</feature>
<dbReference type="Proteomes" id="UP000000253">
    <property type="component" value="Chromosome"/>
</dbReference>
<protein>
    <submittedName>
        <fullName evidence="2">Signal transduction histidine kinase, LytS</fullName>
    </submittedName>
</protein>
<accession>A4FYY0</accession>
<evidence type="ECO:0000313" key="2">
    <source>
        <dbReference type="EMBL" id="ABO35414.1"/>
    </source>
</evidence>
<evidence type="ECO:0000313" key="3">
    <source>
        <dbReference type="Proteomes" id="UP000000253"/>
    </source>
</evidence>
<dbReference type="GO" id="GO:0016301">
    <property type="term" value="F:kinase activity"/>
    <property type="evidence" value="ECO:0007669"/>
    <property type="project" value="UniProtKB-KW"/>
</dbReference>
<organism evidence="2 3">
    <name type="scientific">Methanococcus maripaludis (strain C5 / ATCC BAA-1333)</name>
    <dbReference type="NCBI Taxonomy" id="402880"/>
    <lineage>
        <taxon>Archaea</taxon>
        <taxon>Methanobacteriati</taxon>
        <taxon>Methanobacteriota</taxon>
        <taxon>Methanomada group</taxon>
        <taxon>Methanococci</taxon>
        <taxon>Methanococcales</taxon>
        <taxon>Methanococcaceae</taxon>
        <taxon>Methanococcus</taxon>
    </lineage>
</organism>
<dbReference type="EMBL" id="CP000609">
    <property type="protein sequence ID" value="ABO35414.1"/>
    <property type="molecule type" value="Genomic_DNA"/>
</dbReference>
<dbReference type="InterPro" id="IPR024529">
    <property type="entry name" value="ECF_trnsprt_substrate-spec"/>
</dbReference>
<dbReference type="Pfam" id="PF12822">
    <property type="entry name" value="ECF_trnsprt"/>
    <property type="match status" value="1"/>
</dbReference>
<dbReference type="GO" id="GO:0022857">
    <property type="term" value="F:transmembrane transporter activity"/>
    <property type="evidence" value="ECO:0007669"/>
    <property type="project" value="InterPro"/>
</dbReference>
<dbReference type="STRING" id="402880.MmarC5_1112"/>
<name>A4FYY0_METM5</name>
<keyword evidence="1" id="KW-1133">Transmembrane helix</keyword>
<feature type="transmembrane region" description="Helical" evidence="1">
    <location>
        <begin position="81"/>
        <end position="100"/>
    </location>
</feature>
<feature type="transmembrane region" description="Helical" evidence="1">
    <location>
        <begin position="21"/>
        <end position="40"/>
    </location>
</feature>
<keyword evidence="2" id="KW-0808">Transferase</keyword>
<keyword evidence="2" id="KW-0418">Kinase</keyword>
<feature type="transmembrane region" description="Helical" evidence="1">
    <location>
        <begin position="52"/>
        <end position="74"/>
    </location>
</feature>
<dbReference type="RefSeq" id="WP_011868867.1">
    <property type="nucleotide sequence ID" value="NC_009135.1"/>
</dbReference>
<gene>
    <name evidence="2" type="ordered locus">MmarC5_1112</name>
</gene>
<keyword evidence="1" id="KW-0812">Transmembrane</keyword>
<dbReference type="AlphaFoldDB" id="A4FYY0"/>
<dbReference type="KEGG" id="mmq:MmarC5_1112"/>
<dbReference type="GeneID" id="4927634"/>
<feature type="transmembrane region" description="Helical" evidence="1">
    <location>
        <begin position="112"/>
        <end position="132"/>
    </location>
</feature>
<keyword evidence="1" id="KW-0472">Membrane</keyword>